<accession>A0AAN8BU44</accession>
<dbReference type="AlphaFoldDB" id="A0AAN8BU44"/>
<protein>
    <submittedName>
        <fullName evidence="2">Uncharacterized protein</fullName>
    </submittedName>
</protein>
<comment type="caution">
    <text evidence="2">The sequence shown here is derived from an EMBL/GenBank/DDBJ whole genome shotgun (WGS) entry which is preliminary data.</text>
</comment>
<gene>
    <name evidence="2" type="ORF">CesoFtcFv8_015498</name>
</gene>
<evidence type="ECO:0000313" key="3">
    <source>
        <dbReference type="Proteomes" id="UP001335648"/>
    </source>
</evidence>
<sequence>MSVLYNLRMRSGLLLFMFTQVILVASLTQTDKCGGDYRDPHPGLPDLPRISRRVPALPAVRVGDLSPGARAEDPHQLQSAF</sequence>
<feature type="chain" id="PRO_5043015791" evidence="1">
    <location>
        <begin position="25"/>
        <end position="81"/>
    </location>
</feature>
<reference evidence="2 3" key="1">
    <citation type="journal article" date="2023" name="Mol. Biol. Evol.">
        <title>Genomics of Secondarily Temperate Adaptation in the Only Non-Antarctic Icefish.</title>
        <authorList>
            <person name="Rivera-Colon A.G."/>
            <person name="Rayamajhi N."/>
            <person name="Minhas B.F."/>
            <person name="Madrigal G."/>
            <person name="Bilyk K.T."/>
            <person name="Yoon V."/>
            <person name="Hune M."/>
            <person name="Gregory S."/>
            <person name="Cheng C.H.C."/>
            <person name="Catchen J.M."/>
        </authorList>
    </citation>
    <scope>NUCLEOTIDE SEQUENCE [LARGE SCALE GENOMIC DNA]</scope>
    <source>
        <strain evidence="2">JC2023a</strain>
    </source>
</reference>
<dbReference type="EMBL" id="JAULUE010002057">
    <property type="protein sequence ID" value="KAK5889498.1"/>
    <property type="molecule type" value="Genomic_DNA"/>
</dbReference>
<keyword evidence="3" id="KW-1185">Reference proteome</keyword>
<evidence type="ECO:0000256" key="1">
    <source>
        <dbReference type="SAM" id="SignalP"/>
    </source>
</evidence>
<dbReference type="Proteomes" id="UP001335648">
    <property type="component" value="Unassembled WGS sequence"/>
</dbReference>
<evidence type="ECO:0000313" key="2">
    <source>
        <dbReference type="EMBL" id="KAK5889498.1"/>
    </source>
</evidence>
<organism evidence="2 3">
    <name type="scientific">Champsocephalus esox</name>
    <name type="common">pike icefish</name>
    <dbReference type="NCBI Taxonomy" id="159716"/>
    <lineage>
        <taxon>Eukaryota</taxon>
        <taxon>Metazoa</taxon>
        <taxon>Chordata</taxon>
        <taxon>Craniata</taxon>
        <taxon>Vertebrata</taxon>
        <taxon>Euteleostomi</taxon>
        <taxon>Actinopterygii</taxon>
        <taxon>Neopterygii</taxon>
        <taxon>Teleostei</taxon>
        <taxon>Neoteleostei</taxon>
        <taxon>Acanthomorphata</taxon>
        <taxon>Eupercaria</taxon>
        <taxon>Perciformes</taxon>
        <taxon>Notothenioidei</taxon>
        <taxon>Channichthyidae</taxon>
        <taxon>Champsocephalus</taxon>
    </lineage>
</organism>
<feature type="signal peptide" evidence="1">
    <location>
        <begin position="1"/>
        <end position="24"/>
    </location>
</feature>
<name>A0AAN8BU44_9TELE</name>
<proteinExistence type="predicted"/>
<keyword evidence="1" id="KW-0732">Signal</keyword>